<organism evidence="1 2">
    <name type="scientific">Vagococcus proximus</name>
    <dbReference type="NCBI Taxonomy" id="2991417"/>
    <lineage>
        <taxon>Bacteria</taxon>
        <taxon>Bacillati</taxon>
        <taxon>Bacillota</taxon>
        <taxon>Bacilli</taxon>
        <taxon>Lactobacillales</taxon>
        <taxon>Enterococcaceae</taxon>
        <taxon>Vagococcus</taxon>
    </lineage>
</organism>
<name>A0ABT5X2F7_9ENTE</name>
<dbReference type="EMBL" id="JAPDSH010000005">
    <property type="protein sequence ID" value="MDF0480186.1"/>
    <property type="molecule type" value="Genomic_DNA"/>
</dbReference>
<comment type="caution">
    <text evidence="1">The sequence shown here is derived from an EMBL/GenBank/DDBJ whole genome shotgun (WGS) entry which is preliminary data.</text>
</comment>
<evidence type="ECO:0000313" key="1">
    <source>
        <dbReference type="EMBL" id="MDF0480186.1"/>
    </source>
</evidence>
<proteinExistence type="predicted"/>
<reference evidence="1" key="1">
    <citation type="submission" date="2022-10" db="EMBL/GenBank/DDBJ databases">
        <title>Vagococcus sp. isolated from poultry meat.</title>
        <authorList>
            <person name="Johansson P."/>
            <person name="Bjorkroth J."/>
        </authorList>
    </citation>
    <scope>NUCLEOTIDE SEQUENCE</scope>
    <source>
        <strain evidence="1">PNs007</strain>
    </source>
</reference>
<accession>A0ABT5X2F7</accession>
<evidence type="ECO:0000313" key="2">
    <source>
        <dbReference type="Proteomes" id="UP001147148"/>
    </source>
</evidence>
<sequence>METNQEYVEIGGWTFTKEEGRIYSEKREAMMEYLQLKCSELFETVVIDGKDSQDGDYLSAYNEEKDEESIFIQFSPEEVEVFQSFDTKEEYLDMKRYLSKVDHHYNTSGIGEDSEEEDSYSHWFNYMKKSYEDKFGKDYPYSV</sequence>
<gene>
    <name evidence="1" type="ORF">OL233_07755</name>
</gene>
<keyword evidence="2" id="KW-1185">Reference proteome</keyword>
<protein>
    <submittedName>
        <fullName evidence="1">Uncharacterized protein</fullName>
    </submittedName>
</protein>
<dbReference type="RefSeq" id="WP_275471764.1">
    <property type="nucleotide sequence ID" value="NZ_JAPDSH010000005.1"/>
</dbReference>
<dbReference type="Proteomes" id="UP001147148">
    <property type="component" value="Unassembled WGS sequence"/>
</dbReference>